<accession>A0A192D1I6</accession>
<dbReference type="EMBL" id="CP016033">
    <property type="protein sequence ID" value="ANK11990.1"/>
    <property type="molecule type" value="Genomic_DNA"/>
</dbReference>
<dbReference type="STRING" id="1112.A9D12_02505"/>
<feature type="chain" id="PRO_5008251637" description="DUF11 domain-containing protein" evidence="1">
    <location>
        <begin position="30"/>
        <end position="329"/>
    </location>
</feature>
<evidence type="ECO:0000256" key="1">
    <source>
        <dbReference type="SAM" id="SignalP"/>
    </source>
</evidence>
<keyword evidence="3" id="KW-1185">Reference proteome</keyword>
<keyword evidence="1" id="KW-0732">Signal</keyword>
<dbReference type="AlphaFoldDB" id="A0A192D1I6"/>
<gene>
    <name evidence="2" type="ORF">A9D12_02505</name>
</gene>
<dbReference type="KEGG" id="pns:A9D12_02505"/>
<name>A0A192D1I6_9SPHN</name>
<dbReference type="RefSeq" id="WP_068349486.1">
    <property type="nucleotide sequence ID" value="NZ_CP016033.1"/>
</dbReference>
<dbReference type="Proteomes" id="UP000078263">
    <property type="component" value="Chromosome"/>
</dbReference>
<dbReference type="OrthoDB" id="8455960at2"/>
<sequence>MNTDTRIHSSLATILASAMVLGAAAPAHAGGVTAGTLIRNTATAAYDEGGTQRSVDSNTVTVRVDELLDVTVTSLDPGPVAGIPGDAVLSFELTNQGNGPEAFRLIPDTAVAGNDYDVSVRGIAIDSNGNGIYDDGVDQLLTAPLVTPVLAADARLTVFVLVTVPQGAGNGDTSNVALTAEALTGTGSPGASFDGAGVDGGDAIVGTTGAFAAARGALASSIAGVQLNKSVTLRDPFGGSAAVPGATATFTIEASVTGSGSVADLVVSDAIPAGTTYVPGSLALDAAPLSDGADADAGNASDSAGIRVDLGTTPAGTRRAVTFAVTIDK</sequence>
<reference evidence="2 3" key="1">
    <citation type="submission" date="2016-05" db="EMBL/GenBank/DDBJ databases">
        <title>Compelete Genome Sequence of Bacteriochlorophyll-Synthesizing Bacterium Porphyrobacter neustonensis DSM 9434.</title>
        <authorList>
            <person name="Shi X.-L."/>
            <person name="Wu Y.-H."/>
            <person name="Cheng H."/>
            <person name="Xu L."/>
            <person name="Zhang X.-Q."/>
            <person name="Wang C.-S."/>
            <person name="Xu X.-W."/>
        </authorList>
    </citation>
    <scope>NUCLEOTIDE SEQUENCE [LARGE SCALE GENOMIC DNA]</scope>
    <source>
        <strain evidence="2 3">DSM 9434</strain>
    </source>
</reference>
<proteinExistence type="predicted"/>
<dbReference type="InterPro" id="IPR047589">
    <property type="entry name" value="DUF11_rpt"/>
</dbReference>
<protein>
    <recommendedName>
        <fullName evidence="4">DUF11 domain-containing protein</fullName>
    </recommendedName>
</protein>
<evidence type="ECO:0000313" key="2">
    <source>
        <dbReference type="EMBL" id="ANK11990.1"/>
    </source>
</evidence>
<feature type="signal peptide" evidence="1">
    <location>
        <begin position="1"/>
        <end position="29"/>
    </location>
</feature>
<organism evidence="2 3">
    <name type="scientific">Erythrobacter neustonensis</name>
    <dbReference type="NCBI Taxonomy" id="1112"/>
    <lineage>
        <taxon>Bacteria</taxon>
        <taxon>Pseudomonadati</taxon>
        <taxon>Pseudomonadota</taxon>
        <taxon>Alphaproteobacteria</taxon>
        <taxon>Sphingomonadales</taxon>
        <taxon>Erythrobacteraceae</taxon>
        <taxon>Erythrobacter/Porphyrobacter group</taxon>
        <taxon>Erythrobacter</taxon>
    </lineage>
</organism>
<evidence type="ECO:0008006" key="4">
    <source>
        <dbReference type="Google" id="ProtNLM"/>
    </source>
</evidence>
<dbReference type="NCBIfam" id="TIGR01451">
    <property type="entry name" value="B_ant_repeat"/>
    <property type="match status" value="1"/>
</dbReference>
<evidence type="ECO:0000313" key="3">
    <source>
        <dbReference type="Proteomes" id="UP000078263"/>
    </source>
</evidence>